<gene>
    <name evidence="1" type="ORF">ACJ8NA_01795</name>
</gene>
<keyword evidence="2" id="KW-1185">Reference proteome</keyword>
<sequence>MEDPKATHPPAPVLPTEVKAGDWVFLNGYNAGVFSGLYSFQFTGKQEEAPGYRYALRRSSKNEVYFQVFGGQLGTFEVSGIYADDSPIPAKDRSFGTMRISPND</sequence>
<comment type="caution">
    <text evidence="1">The sequence shown here is derived from an EMBL/GenBank/DDBJ whole genome shotgun (WGS) entry which is preliminary data.</text>
</comment>
<dbReference type="Proteomes" id="UP001628646">
    <property type="component" value="Unassembled WGS sequence"/>
</dbReference>
<proteinExistence type="predicted"/>
<dbReference type="EMBL" id="JBJNUY010000001">
    <property type="protein sequence ID" value="MFL8997403.1"/>
    <property type="molecule type" value="Genomic_DNA"/>
</dbReference>
<dbReference type="RefSeq" id="WP_407799410.1">
    <property type="nucleotide sequence ID" value="NZ_JBJNUX010000001.1"/>
</dbReference>
<name>A0ABW8W186_9PSED</name>
<reference evidence="1 2" key="1">
    <citation type="submission" date="2024-12" db="EMBL/GenBank/DDBJ databases">
        <title>Pseudomonas species isolated from Lotus nodules promote plant growth.</title>
        <authorList>
            <person name="Yu Y.-H."/>
            <person name="Kurtenbach J."/>
            <person name="Crosbie D."/>
            <person name="Brachmann A."/>
            <person name="Marin M."/>
        </authorList>
    </citation>
    <scope>NUCLEOTIDE SEQUENCE [LARGE SCALE GENOMIC DNA]</scope>
    <source>
        <strain evidence="1 2">PLb11B</strain>
    </source>
</reference>
<evidence type="ECO:0000313" key="2">
    <source>
        <dbReference type="Proteomes" id="UP001628646"/>
    </source>
</evidence>
<organism evidence="1 2">
    <name type="scientific">Pseudomonas azerbaijanorientalis</name>
    <dbReference type="NCBI Taxonomy" id="2842350"/>
    <lineage>
        <taxon>Bacteria</taxon>
        <taxon>Pseudomonadati</taxon>
        <taxon>Pseudomonadota</taxon>
        <taxon>Gammaproteobacteria</taxon>
        <taxon>Pseudomonadales</taxon>
        <taxon>Pseudomonadaceae</taxon>
        <taxon>Pseudomonas</taxon>
    </lineage>
</organism>
<evidence type="ECO:0000313" key="1">
    <source>
        <dbReference type="EMBL" id="MFL8997403.1"/>
    </source>
</evidence>
<accession>A0ABW8W186</accession>
<protein>
    <submittedName>
        <fullName evidence="1">Uncharacterized protein</fullName>
    </submittedName>
</protein>